<dbReference type="GeneID" id="33359249"/>
<sequence>MQEFFSPKLSISLKNNFIG</sequence>
<keyword evidence="1" id="KW-0150">Chloroplast</keyword>
<organism evidence="1">
    <name type="scientific">Spyridia filamentosa</name>
    <name type="common">Red alga</name>
    <name type="synonym">Fucus filamentosus</name>
    <dbReference type="NCBI Taxonomy" id="196632"/>
    <lineage>
        <taxon>Eukaryota</taxon>
        <taxon>Rhodophyta</taxon>
        <taxon>Florideophyceae</taxon>
        <taxon>Rhodymeniophycidae</taxon>
        <taxon>Ceramiales</taxon>
        <taxon>Spyridiaceae</taxon>
        <taxon>Spyridia</taxon>
    </lineage>
</organism>
<geneLocation type="chloroplast" evidence="1"/>
<evidence type="ECO:0000313" key="1">
    <source>
        <dbReference type="EMBL" id="ARW66149.1"/>
    </source>
</evidence>
<dbReference type="AlphaFoldDB" id="A0A1Z1MJT0"/>
<gene>
    <name evidence="1" type="primary">orf19</name>
</gene>
<proteinExistence type="predicted"/>
<dbReference type="RefSeq" id="YP_009396963.1">
    <property type="nucleotide sequence ID" value="NC_035285.1"/>
</dbReference>
<reference evidence="1" key="1">
    <citation type="journal article" date="2017" name="J. Phycol.">
        <title>Analysis of chloroplast genomes and a supermatrix inform reclassification of the Rhodomelaceae (Rhodophyta).</title>
        <authorList>
            <person name="Diaz-Tapia P."/>
            <person name="Maggs C.A."/>
            <person name="West J.A."/>
            <person name="Verbruggen H."/>
        </authorList>
    </citation>
    <scope>NUCLEOTIDE SEQUENCE</scope>
    <source>
        <strain evidence="1">PD1020</strain>
    </source>
</reference>
<protein>
    <submittedName>
        <fullName evidence="1">Uncharacterized protein</fullName>
    </submittedName>
</protein>
<keyword evidence="1" id="KW-0934">Plastid</keyword>
<dbReference type="EMBL" id="MF101441">
    <property type="protein sequence ID" value="ARW66149.1"/>
    <property type="molecule type" value="Genomic_DNA"/>
</dbReference>
<name>A0A1Z1MJT0_SPYFI</name>
<accession>A0A1Z1MJT0</accession>